<dbReference type="EMBL" id="JABEPQ010000001">
    <property type="protein sequence ID" value="NNM45909.1"/>
    <property type="molecule type" value="Genomic_DNA"/>
</dbReference>
<keyword evidence="3" id="KW-1185">Reference proteome</keyword>
<evidence type="ECO:0000256" key="1">
    <source>
        <dbReference type="SAM" id="MobiDB-lite"/>
    </source>
</evidence>
<evidence type="ECO:0000313" key="2">
    <source>
        <dbReference type="EMBL" id="NNM45909.1"/>
    </source>
</evidence>
<organism evidence="2 3">
    <name type="scientific">Knoellia koreensis</name>
    <dbReference type="NCBI Taxonomy" id="2730921"/>
    <lineage>
        <taxon>Bacteria</taxon>
        <taxon>Bacillati</taxon>
        <taxon>Actinomycetota</taxon>
        <taxon>Actinomycetes</taxon>
        <taxon>Micrococcales</taxon>
        <taxon>Intrasporangiaceae</taxon>
        <taxon>Knoellia</taxon>
    </lineage>
</organism>
<dbReference type="InterPro" id="IPR019933">
    <property type="entry name" value="DivIVA_domain"/>
</dbReference>
<comment type="caution">
    <text evidence="2">The sequence shown here is derived from an EMBL/GenBank/DDBJ whole genome shotgun (WGS) entry which is preliminary data.</text>
</comment>
<feature type="region of interest" description="Disordered" evidence="1">
    <location>
        <begin position="74"/>
        <end position="94"/>
    </location>
</feature>
<feature type="compositionally biased region" description="Basic and acidic residues" evidence="1">
    <location>
        <begin position="74"/>
        <end position="86"/>
    </location>
</feature>
<accession>A0A849HFJ4</accession>
<dbReference type="AlphaFoldDB" id="A0A849HFJ4"/>
<sequence length="94" mass="10109">MAVVVVGGFFALLTGRLGYDPMAPATTTQSAPVLSDEIAASEIPTIRFDTALRGYRMDQVDAVLDRLQDRIEELEAERAQGHRVPDEPGPGPTA</sequence>
<reference evidence="2 3" key="1">
    <citation type="submission" date="2020-04" db="EMBL/GenBank/DDBJ databases">
        <title>Knoellia sp. isolate from air conditioner.</title>
        <authorList>
            <person name="Chea S."/>
            <person name="Kim D.-U."/>
        </authorList>
    </citation>
    <scope>NUCLEOTIDE SEQUENCE [LARGE SCALE GENOMIC DNA]</scope>
    <source>
        <strain evidence="2 3">DB2414S</strain>
    </source>
</reference>
<evidence type="ECO:0000313" key="3">
    <source>
        <dbReference type="Proteomes" id="UP000588586"/>
    </source>
</evidence>
<dbReference type="Proteomes" id="UP000588586">
    <property type="component" value="Unassembled WGS sequence"/>
</dbReference>
<gene>
    <name evidence="2" type="ORF">HJG52_07800</name>
</gene>
<name>A0A849HFJ4_9MICO</name>
<proteinExistence type="predicted"/>
<dbReference type="Gene3D" id="6.10.250.660">
    <property type="match status" value="1"/>
</dbReference>
<protein>
    <submittedName>
        <fullName evidence="2">DivIVA domain-containing protein</fullName>
    </submittedName>
</protein>
<dbReference type="NCBIfam" id="TIGR03544">
    <property type="entry name" value="DivI1A_domain"/>
    <property type="match status" value="1"/>
</dbReference>